<evidence type="ECO:0000313" key="2">
    <source>
        <dbReference type="EMBL" id="MED6259023.1"/>
    </source>
</evidence>
<organism evidence="2 3">
    <name type="scientific">Ataeniobius toweri</name>
    <dbReference type="NCBI Taxonomy" id="208326"/>
    <lineage>
        <taxon>Eukaryota</taxon>
        <taxon>Metazoa</taxon>
        <taxon>Chordata</taxon>
        <taxon>Craniata</taxon>
        <taxon>Vertebrata</taxon>
        <taxon>Euteleostomi</taxon>
        <taxon>Actinopterygii</taxon>
        <taxon>Neopterygii</taxon>
        <taxon>Teleostei</taxon>
        <taxon>Neoteleostei</taxon>
        <taxon>Acanthomorphata</taxon>
        <taxon>Ovalentaria</taxon>
        <taxon>Atherinomorphae</taxon>
        <taxon>Cyprinodontiformes</taxon>
        <taxon>Goodeidae</taxon>
        <taxon>Ataeniobius</taxon>
    </lineage>
</organism>
<comment type="caution">
    <text evidence="2">The sequence shown here is derived from an EMBL/GenBank/DDBJ whole genome shotgun (WGS) entry which is preliminary data.</text>
</comment>
<proteinExistence type="predicted"/>
<dbReference type="EMBL" id="JAHUTI010081949">
    <property type="protein sequence ID" value="MED6259023.1"/>
    <property type="molecule type" value="Genomic_DNA"/>
</dbReference>
<feature type="compositionally biased region" description="Pro residues" evidence="1">
    <location>
        <begin position="52"/>
        <end position="63"/>
    </location>
</feature>
<dbReference type="Proteomes" id="UP001345963">
    <property type="component" value="Unassembled WGS sequence"/>
</dbReference>
<feature type="region of interest" description="Disordered" evidence="1">
    <location>
        <begin position="33"/>
        <end position="111"/>
    </location>
</feature>
<reference evidence="2 3" key="1">
    <citation type="submission" date="2021-07" db="EMBL/GenBank/DDBJ databases">
        <authorList>
            <person name="Palmer J.M."/>
        </authorList>
    </citation>
    <scope>NUCLEOTIDE SEQUENCE [LARGE SCALE GENOMIC DNA]</scope>
    <source>
        <strain evidence="2 3">AT_MEX2019</strain>
        <tissue evidence="2">Muscle</tissue>
    </source>
</reference>
<protein>
    <submittedName>
        <fullName evidence="2">Uncharacterized protein</fullName>
    </submittedName>
</protein>
<evidence type="ECO:0000313" key="3">
    <source>
        <dbReference type="Proteomes" id="UP001345963"/>
    </source>
</evidence>
<keyword evidence="3" id="KW-1185">Reference proteome</keyword>
<name>A0ABU7C806_9TELE</name>
<gene>
    <name evidence="2" type="ORF">ATANTOWER_015794</name>
</gene>
<sequence length="111" mass="12448">MNTYVNFFLCFILNNFVKNSNYFHTHIRRHTFCPGLGPKGSRLRKHPETPRRPSPQTTPPAPPGEAQGVPRPAERHSPSSVSWGVPWASSRWDVPGTPPEEGIQEAFNTDA</sequence>
<accession>A0ABU7C806</accession>
<evidence type="ECO:0000256" key="1">
    <source>
        <dbReference type="SAM" id="MobiDB-lite"/>
    </source>
</evidence>